<evidence type="ECO:0000313" key="5">
    <source>
        <dbReference type="Proteomes" id="UP000425960"/>
    </source>
</evidence>
<keyword evidence="2" id="KW-0325">Glycoprotein</keyword>
<dbReference type="GO" id="GO:0008146">
    <property type="term" value="F:sulfotransferase activity"/>
    <property type="evidence" value="ECO:0007669"/>
    <property type="project" value="InterPro"/>
</dbReference>
<name>A0A5K7ZRT9_9BACT</name>
<dbReference type="AlphaFoldDB" id="A0A5K7ZRT9"/>
<dbReference type="SUPFAM" id="SSF52540">
    <property type="entry name" value="P-loop containing nucleoside triphosphate hydrolases"/>
    <property type="match status" value="1"/>
</dbReference>
<feature type="domain" description="Sulfotransferase" evidence="3">
    <location>
        <begin position="66"/>
        <end position="230"/>
    </location>
</feature>
<dbReference type="Proteomes" id="UP000425960">
    <property type="component" value="Chromosome"/>
</dbReference>
<dbReference type="Pfam" id="PF00685">
    <property type="entry name" value="Sulfotransfer_1"/>
    <property type="match status" value="1"/>
</dbReference>
<evidence type="ECO:0000256" key="2">
    <source>
        <dbReference type="ARBA" id="ARBA00023180"/>
    </source>
</evidence>
<keyword evidence="1" id="KW-0808">Transferase</keyword>
<dbReference type="InterPro" id="IPR000863">
    <property type="entry name" value="Sulfotransferase_dom"/>
</dbReference>
<dbReference type="InterPro" id="IPR027417">
    <property type="entry name" value="P-loop_NTPase"/>
</dbReference>
<evidence type="ECO:0000256" key="1">
    <source>
        <dbReference type="ARBA" id="ARBA00022679"/>
    </source>
</evidence>
<proteinExistence type="predicted"/>
<organism evidence="4 5">
    <name type="scientific">Desulfosarcina ovata subsp. sediminis</name>
    <dbReference type="NCBI Taxonomy" id="885957"/>
    <lineage>
        <taxon>Bacteria</taxon>
        <taxon>Pseudomonadati</taxon>
        <taxon>Thermodesulfobacteriota</taxon>
        <taxon>Desulfobacteria</taxon>
        <taxon>Desulfobacterales</taxon>
        <taxon>Desulfosarcinaceae</taxon>
        <taxon>Desulfosarcina</taxon>
    </lineage>
</organism>
<dbReference type="Gene3D" id="3.40.50.300">
    <property type="entry name" value="P-loop containing nucleotide triphosphate hydrolases"/>
    <property type="match status" value="1"/>
</dbReference>
<dbReference type="EMBL" id="AP021876">
    <property type="protein sequence ID" value="BBO82783.1"/>
    <property type="molecule type" value="Genomic_DNA"/>
</dbReference>
<dbReference type="PANTHER" id="PTHR10605">
    <property type="entry name" value="HEPARAN SULFATE SULFOTRANSFERASE"/>
    <property type="match status" value="1"/>
</dbReference>
<dbReference type="InterPro" id="IPR037359">
    <property type="entry name" value="NST/OST"/>
</dbReference>
<dbReference type="PANTHER" id="PTHR10605:SF56">
    <property type="entry name" value="BIFUNCTIONAL HEPARAN SULFATE N-DEACETYLASE_N-SULFOTRANSFERASE"/>
    <property type="match status" value="1"/>
</dbReference>
<evidence type="ECO:0000313" key="4">
    <source>
        <dbReference type="EMBL" id="BBO82783.1"/>
    </source>
</evidence>
<sequence>MNAEVYRKLSENDPRRNISDRHTVFSFDEYKQLFRDVKNESAIGEASATYLYYYKTAISNIKKYLGDVKIIIALRNPTDRAYSAYSHLRRENAETRSFEDFLDQEPLRKQENWDILNLPVSSGLFYNQVKAYMAHFSDVKVILTNDIKNNSKSAMKKLFTFLRVDPDFVPDMTRKHNQSRRYKEGIVPAILHHNNIVKIFIRHMIEKWFSSAMQSRIRKKVDDLRTQKMRHRTRAQLDELFHDDINKLETLLERDLSDLKSY</sequence>
<evidence type="ECO:0000259" key="3">
    <source>
        <dbReference type="Pfam" id="PF00685"/>
    </source>
</evidence>
<protein>
    <recommendedName>
        <fullName evidence="3">Sulfotransferase domain-containing protein</fullName>
    </recommendedName>
</protein>
<reference evidence="4 5" key="1">
    <citation type="submission" date="2019-11" db="EMBL/GenBank/DDBJ databases">
        <title>Comparative genomics of hydrocarbon-degrading Desulfosarcina strains.</title>
        <authorList>
            <person name="Watanabe M."/>
            <person name="Kojima H."/>
            <person name="Fukui M."/>
        </authorList>
    </citation>
    <scope>NUCLEOTIDE SEQUENCE [LARGE SCALE GENOMIC DNA]</scope>
    <source>
        <strain evidence="4 5">28bB2T</strain>
    </source>
</reference>
<accession>A0A5K7ZRT9</accession>
<dbReference type="KEGG" id="dov:DSCO28_33490"/>
<gene>
    <name evidence="4" type="ORF">DSCO28_33490</name>
</gene>